<evidence type="ECO:0000313" key="3">
    <source>
        <dbReference type="EMBL" id="CAA9502918.1"/>
    </source>
</evidence>
<feature type="chain" id="PRO_5026901241" description="Peptidoglycan binding-like domain-containing protein" evidence="1">
    <location>
        <begin position="26"/>
        <end position="68"/>
    </location>
</feature>
<proteinExistence type="predicted"/>
<accession>A0A6J4SQY3</accession>
<dbReference type="EMBL" id="CADCVO010000377">
    <property type="protein sequence ID" value="CAA9502918.1"/>
    <property type="molecule type" value="Genomic_DNA"/>
</dbReference>
<reference evidence="3" key="1">
    <citation type="submission" date="2020-02" db="EMBL/GenBank/DDBJ databases">
        <authorList>
            <person name="Meier V. D."/>
        </authorList>
    </citation>
    <scope>NUCLEOTIDE SEQUENCE</scope>
    <source>
        <strain evidence="3">AVDCRST_MAG13</strain>
    </source>
</reference>
<keyword evidence="1" id="KW-0732">Signal</keyword>
<protein>
    <recommendedName>
        <fullName evidence="2">Peptidoglycan binding-like domain-containing protein</fullName>
    </recommendedName>
</protein>
<feature type="non-terminal residue" evidence="3">
    <location>
        <position position="68"/>
    </location>
</feature>
<dbReference type="AlphaFoldDB" id="A0A6J4SQY3"/>
<dbReference type="InterPro" id="IPR036365">
    <property type="entry name" value="PGBD-like_sf"/>
</dbReference>
<feature type="signal peptide" evidence="1">
    <location>
        <begin position="1"/>
        <end position="25"/>
    </location>
</feature>
<dbReference type="SUPFAM" id="SSF47090">
    <property type="entry name" value="PGBD-like"/>
    <property type="match status" value="1"/>
</dbReference>
<organism evidence="3">
    <name type="scientific">uncultured Solirubrobacteraceae bacterium</name>
    <dbReference type="NCBI Taxonomy" id="1162706"/>
    <lineage>
        <taxon>Bacteria</taxon>
        <taxon>Bacillati</taxon>
        <taxon>Actinomycetota</taxon>
        <taxon>Thermoleophilia</taxon>
        <taxon>Solirubrobacterales</taxon>
        <taxon>Solirubrobacteraceae</taxon>
        <taxon>environmental samples</taxon>
    </lineage>
</organism>
<feature type="domain" description="Peptidoglycan binding-like" evidence="2">
    <location>
        <begin position="29"/>
        <end position="68"/>
    </location>
</feature>
<gene>
    <name evidence="3" type="ORF">AVDCRST_MAG13-2368</name>
</gene>
<dbReference type="InterPro" id="IPR002477">
    <property type="entry name" value="Peptidoglycan-bd-like"/>
</dbReference>
<dbReference type="InterPro" id="IPR036366">
    <property type="entry name" value="PGBDSf"/>
</dbReference>
<dbReference type="Gene3D" id="1.10.101.10">
    <property type="entry name" value="PGBD-like superfamily/PGBD"/>
    <property type="match status" value="1"/>
</dbReference>
<sequence>MFRTILGATVGAILALGLVPAAARAASRDVAALQAALRAVGTYAGPVDGLAGPGTRVAVLRFQRSAGL</sequence>
<name>A0A6J4SQY3_9ACTN</name>
<dbReference type="Pfam" id="PF01471">
    <property type="entry name" value="PG_binding_1"/>
    <property type="match status" value="1"/>
</dbReference>
<evidence type="ECO:0000256" key="1">
    <source>
        <dbReference type="SAM" id="SignalP"/>
    </source>
</evidence>
<evidence type="ECO:0000259" key="2">
    <source>
        <dbReference type="Pfam" id="PF01471"/>
    </source>
</evidence>